<dbReference type="Proteomes" id="UP000243605">
    <property type="component" value="Unassembled WGS sequence"/>
</dbReference>
<accession>A0A662Z2W6</accession>
<dbReference type="RefSeq" id="WP_091474571.1">
    <property type="nucleotide sequence ID" value="NZ_FOIT01000002.1"/>
</dbReference>
<gene>
    <name evidence="2" type="ORF">SAMN05192557_1051</name>
</gene>
<keyword evidence="3" id="KW-1185">Reference proteome</keyword>
<keyword evidence="1" id="KW-0732">Signal</keyword>
<reference evidence="2 3" key="1">
    <citation type="submission" date="2016-10" db="EMBL/GenBank/DDBJ databases">
        <authorList>
            <person name="Varghese N."/>
            <person name="Submissions S."/>
        </authorList>
    </citation>
    <scope>NUCLEOTIDE SEQUENCE [LARGE SCALE GENOMIC DNA]</scope>
    <source>
        <strain evidence="2 3">IBRC-M10081</strain>
    </source>
</reference>
<feature type="signal peptide" evidence="1">
    <location>
        <begin position="1"/>
        <end position="25"/>
    </location>
</feature>
<organism evidence="2 3">
    <name type="scientific">Aliicoccus persicus</name>
    <dbReference type="NCBI Taxonomy" id="930138"/>
    <lineage>
        <taxon>Bacteria</taxon>
        <taxon>Bacillati</taxon>
        <taxon>Bacillota</taxon>
        <taxon>Bacilli</taxon>
        <taxon>Bacillales</taxon>
        <taxon>Staphylococcaceae</taxon>
        <taxon>Aliicoccus</taxon>
    </lineage>
</organism>
<feature type="chain" id="PRO_5024932955" evidence="1">
    <location>
        <begin position="26"/>
        <end position="285"/>
    </location>
</feature>
<proteinExistence type="predicted"/>
<sequence length="285" mass="32630">MKKFLYVQFAVILLTLACVFSTASADTVVDNSNKLDGEVFNVFNMDPTVSEQELESDLNISSHVQFDFTSSDEVTLKVSSKVYVGTYTLADEVLIVEFEDDGEAQMSIQFENFKQHERNESLYTAIVYDIENDSGEMQELMRDIPLGMLLGFYKVDKDMKINLNEEIFNVFHMNATVSSEELESELITSSSVQFNFTSSDEVILKTGNSEYEGTYTFEDEVLFVEFEDDDTSRMSIEFEDFNQHEVNESLYTAIVSNIENDSGEMPEFMQYITINSYLGFHNIDE</sequence>
<dbReference type="AlphaFoldDB" id="A0A662Z2W6"/>
<evidence type="ECO:0000313" key="2">
    <source>
        <dbReference type="EMBL" id="SEV96798.1"/>
    </source>
</evidence>
<dbReference type="OrthoDB" id="2389790at2"/>
<protein>
    <submittedName>
        <fullName evidence="2">Uncharacterized protein</fullName>
    </submittedName>
</protein>
<name>A0A662Z2W6_9STAP</name>
<dbReference type="EMBL" id="FOIT01000002">
    <property type="protein sequence ID" value="SEV96798.1"/>
    <property type="molecule type" value="Genomic_DNA"/>
</dbReference>
<evidence type="ECO:0000313" key="3">
    <source>
        <dbReference type="Proteomes" id="UP000243605"/>
    </source>
</evidence>
<evidence type="ECO:0000256" key="1">
    <source>
        <dbReference type="SAM" id="SignalP"/>
    </source>
</evidence>
<dbReference type="PROSITE" id="PS51257">
    <property type="entry name" value="PROKAR_LIPOPROTEIN"/>
    <property type="match status" value="1"/>
</dbReference>